<dbReference type="Gene3D" id="3.30.420.40">
    <property type="match status" value="1"/>
</dbReference>
<feature type="domain" description="ATPase BadF/BadG/BcrA/BcrD type" evidence="1">
    <location>
        <begin position="3"/>
        <end position="84"/>
    </location>
</feature>
<dbReference type="Pfam" id="PF01869">
    <property type="entry name" value="BcrAD_BadFG"/>
    <property type="match status" value="1"/>
</dbReference>
<evidence type="ECO:0000313" key="3">
    <source>
        <dbReference type="Proteomes" id="UP000218615"/>
    </source>
</evidence>
<dbReference type="Proteomes" id="UP000218615">
    <property type="component" value="Unassembled WGS sequence"/>
</dbReference>
<gene>
    <name evidence="2" type="ORF">MNV_220005</name>
</gene>
<dbReference type="InterPro" id="IPR051805">
    <property type="entry name" value="Dehydratase_Activator_Redct"/>
</dbReference>
<organism evidence="2 3">
    <name type="scientific">Candidatus Methanoperedens nitratireducens</name>
    <dbReference type="NCBI Taxonomy" id="1392998"/>
    <lineage>
        <taxon>Archaea</taxon>
        <taxon>Methanobacteriati</taxon>
        <taxon>Methanobacteriota</taxon>
        <taxon>Stenosarchaea group</taxon>
        <taxon>Methanomicrobia</taxon>
        <taxon>Methanosarcinales</taxon>
        <taxon>ANME-2 cluster</taxon>
        <taxon>Candidatus Methanoperedentaceae</taxon>
        <taxon>Candidatus Methanoperedens</taxon>
    </lineage>
</organism>
<protein>
    <recommendedName>
        <fullName evidence="1">ATPase BadF/BadG/BcrA/BcrD type domain-containing protein</fullName>
    </recommendedName>
</protein>
<proteinExistence type="predicted"/>
<evidence type="ECO:0000313" key="2">
    <source>
        <dbReference type="EMBL" id="SNQ61011.1"/>
    </source>
</evidence>
<dbReference type="InterPro" id="IPR002731">
    <property type="entry name" value="ATPase_BadF"/>
</dbReference>
<dbReference type="SUPFAM" id="SSF53067">
    <property type="entry name" value="Actin-like ATPase domain"/>
    <property type="match status" value="1"/>
</dbReference>
<dbReference type="PANTHER" id="PTHR32329:SF2">
    <property type="entry name" value="BIFUNCTIONAL PROTEIN [INCLUDES 2-HYDROXYACYL-COA DEHYDRATASE (N-TER) AND ITS ACTIVATOR DOMAIN (C_TERM)"/>
    <property type="match status" value="1"/>
</dbReference>
<dbReference type="EMBL" id="FZMP01000135">
    <property type="protein sequence ID" value="SNQ61011.1"/>
    <property type="molecule type" value="Genomic_DNA"/>
</dbReference>
<dbReference type="AlphaFoldDB" id="A0A284VP03"/>
<accession>A0A284VP03</accession>
<dbReference type="InterPro" id="IPR043129">
    <property type="entry name" value="ATPase_NBD"/>
</dbReference>
<evidence type="ECO:0000259" key="1">
    <source>
        <dbReference type="Pfam" id="PF01869"/>
    </source>
</evidence>
<sequence length="94" mass="10180">MLDFAMNDKCAAGTGRFIENTARALEISLLDFSNKSLVSRTPVKINSMCTVFAESEVISLLALGASLEDISAGVHDLLQGASKRWWSGLGFQKK</sequence>
<reference evidence="3" key="1">
    <citation type="submission" date="2017-06" db="EMBL/GenBank/DDBJ databases">
        <authorList>
            <person name="Cremers G."/>
        </authorList>
    </citation>
    <scope>NUCLEOTIDE SEQUENCE [LARGE SCALE GENOMIC DNA]</scope>
</reference>
<dbReference type="PANTHER" id="PTHR32329">
    <property type="entry name" value="BIFUNCTIONAL PROTEIN [INCLUDES 2-HYDROXYACYL-COA DEHYDRATASE (N-TER) AND ITS ACTIVATOR DOMAIN (C_TERM)-RELATED"/>
    <property type="match status" value="1"/>
</dbReference>
<keyword evidence="3" id="KW-1185">Reference proteome</keyword>
<name>A0A284VP03_9EURY</name>